<evidence type="ECO:0000256" key="1">
    <source>
        <dbReference type="RuleBase" id="RU362119"/>
    </source>
</evidence>
<evidence type="ECO:0000313" key="3">
    <source>
        <dbReference type="EMBL" id="MTB71278.1"/>
    </source>
</evidence>
<dbReference type="SUPFAM" id="SSF55816">
    <property type="entry name" value="5'-nucleotidase (syn. UDP-sugar hydrolase), C-terminal domain"/>
    <property type="match status" value="1"/>
</dbReference>
<feature type="domain" description="5'-Nucleotidase C-terminal" evidence="2">
    <location>
        <begin position="416"/>
        <end position="581"/>
    </location>
</feature>
<dbReference type="InterPro" id="IPR006179">
    <property type="entry name" value="5_nucleotidase/apyrase"/>
</dbReference>
<evidence type="ECO:0000313" key="4">
    <source>
        <dbReference type="Proteomes" id="UP000431092"/>
    </source>
</evidence>
<dbReference type="Pfam" id="PF02872">
    <property type="entry name" value="5_nucleotid_C"/>
    <property type="match status" value="1"/>
</dbReference>
<proteinExistence type="inferred from homology"/>
<accession>A0A6I3IAN9</accession>
<dbReference type="InterPro" id="IPR029052">
    <property type="entry name" value="Metallo-depent_PP-like"/>
</dbReference>
<dbReference type="GO" id="GO:0030288">
    <property type="term" value="C:outer membrane-bounded periplasmic space"/>
    <property type="evidence" value="ECO:0007669"/>
    <property type="project" value="TreeGrafter"/>
</dbReference>
<dbReference type="GO" id="GO:0008253">
    <property type="term" value="F:5'-nucleotidase activity"/>
    <property type="evidence" value="ECO:0007669"/>
    <property type="project" value="TreeGrafter"/>
</dbReference>
<sequence>MSRVRTTRAAAVLAGLVLAASATTAAAAPADQGGADAKGRKPGKDKLVDLQILGFNDLHGNLEGPSGSSGRVVVDHRLDPTTGKPVDVTVDAGGAAYLATHLTTLRQGQTRTITAAIGDQVGASPLLSAAFHDEPTIEALNLMGVGVGTIGNHEFDEGYREMLRLVGGGCLDDGDGKDNQNSCAAGEFQGASYPMVAANVFYKGTNRTVLPAYTIKEVDGVKVGFVGAVLKDTPNIVTQAGVAGLDFRDEVSTMNAAARELQRKGVKAIVAMVHQGGSLKQEQWTAPDGKTYPVNPAFDVVCGKGGELDPNSDILPIARNLSPKFDLVMTGHTHQSYVCDVPDPAGQSRYVTSALSFGRLVTDARMKYDTRSRDIVRSSVRVDNRIVTRTVAPDAAVTSLIATYKELVRPIAGKVLGRITTDVTRVQSPAGESALGDLIADAQLADPSVVSNGVKPVVAFMNPGGIRTDLTYKASGAEGDGVVTYEEAFQVQPFNNYLVSMDMTGAQIYTLLGQQFTGSNAAFPKVLQVSKGFRYERTAAGAISNVTLGGVPVANDASRTYRVVTNNFLSDGGDGFPAFKEATGKLIGGLDIEGFAAYLAASSPYTPGPLDRIVLR</sequence>
<dbReference type="PRINTS" id="PR01607">
    <property type="entry name" value="APYRASEFAMLY"/>
</dbReference>
<keyword evidence="1" id="KW-0547">Nucleotide-binding</keyword>
<dbReference type="Gene3D" id="3.60.21.10">
    <property type="match status" value="1"/>
</dbReference>
<keyword evidence="1" id="KW-0732">Signal</keyword>
<dbReference type="InterPro" id="IPR008334">
    <property type="entry name" value="5'-Nucleotdase_C"/>
</dbReference>
<organism evidence="3 4">
    <name type="scientific">Arsenicicoccus cauae</name>
    <dbReference type="NCBI Taxonomy" id="2663847"/>
    <lineage>
        <taxon>Bacteria</taxon>
        <taxon>Bacillati</taxon>
        <taxon>Actinomycetota</taxon>
        <taxon>Actinomycetes</taxon>
        <taxon>Micrococcales</taxon>
        <taxon>Intrasporangiaceae</taxon>
        <taxon>Arsenicicoccus</taxon>
    </lineage>
</organism>
<gene>
    <name evidence="3" type="ORF">GGG17_04680</name>
</gene>
<dbReference type="RefSeq" id="WP_154592613.1">
    <property type="nucleotide sequence ID" value="NZ_CP171001.1"/>
</dbReference>
<comment type="caution">
    <text evidence="3">The sequence shown here is derived from an EMBL/GenBank/DDBJ whole genome shotgun (WGS) entry which is preliminary data.</text>
</comment>
<dbReference type="Proteomes" id="UP000431092">
    <property type="component" value="Unassembled WGS sequence"/>
</dbReference>
<dbReference type="AlphaFoldDB" id="A0A6I3IAN9"/>
<dbReference type="InterPro" id="IPR036907">
    <property type="entry name" value="5'-Nucleotdase_C_sf"/>
</dbReference>
<dbReference type="PANTHER" id="PTHR11575:SF24">
    <property type="entry name" value="5'-NUCLEOTIDASE"/>
    <property type="match status" value="1"/>
</dbReference>
<comment type="similarity">
    <text evidence="1">Belongs to the 5'-nucleotidase family.</text>
</comment>
<dbReference type="EMBL" id="WLVL01000018">
    <property type="protein sequence ID" value="MTB71278.1"/>
    <property type="molecule type" value="Genomic_DNA"/>
</dbReference>
<dbReference type="GO" id="GO:0009166">
    <property type="term" value="P:nucleotide catabolic process"/>
    <property type="evidence" value="ECO:0007669"/>
    <property type="project" value="InterPro"/>
</dbReference>
<feature type="chain" id="PRO_5026370255" evidence="1">
    <location>
        <begin position="28"/>
        <end position="616"/>
    </location>
</feature>
<dbReference type="GO" id="GO:0008768">
    <property type="term" value="F:UDP-sugar diphosphatase activity"/>
    <property type="evidence" value="ECO:0007669"/>
    <property type="project" value="TreeGrafter"/>
</dbReference>
<protein>
    <submittedName>
        <fullName evidence="3">Bifunctional metallophosphatase/5'-nucleotidase</fullName>
    </submittedName>
</protein>
<dbReference type="PANTHER" id="PTHR11575">
    <property type="entry name" value="5'-NUCLEOTIDASE-RELATED"/>
    <property type="match status" value="1"/>
</dbReference>
<dbReference type="GO" id="GO:0000166">
    <property type="term" value="F:nucleotide binding"/>
    <property type="evidence" value="ECO:0007669"/>
    <property type="project" value="UniProtKB-KW"/>
</dbReference>
<reference evidence="3 4" key="1">
    <citation type="submission" date="2019-11" db="EMBL/GenBank/DDBJ databases">
        <title>Whole genome sequencing identifies a novel species of the genus Arsenicicoccus isolated from human blood.</title>
        <authorList>
            <person name="Jeong J.H."/>
            <person name="Kweon O.J."/>
            <person name="Kim H.R."/>
            <person name="Kim T.-H."/>
            <person name="Ha S.-M."/>
            <person name="Lee M.-K."/>
        </authorList>
    </citation>
    <scope>NUCLEOTIDE SEQUENCE [LARGE SCALE GENOMIC DNA]</scope>
    <source>
        <strain evidence="3 4">MKL-02</strain>
    </source>
</reference>
<keyword evidence="4" id="KW-1185">Reference proteome</keyword>
<dbReference type="Gene3D" id="3.90.780.10">
    <property type="entry name" value="5'-Nucleotidase, C-terminal domain"/>
    <property type="match status" value="1"/>
</dbReference>
<evidence type="ECO:0000259" key="2">
    <source>
        <dbReference type="Pfam" id="PF02872"/>
    </source>
</evidence>
<name>A0A6I3IAN9_9MICO</name>
<dbReference type="SUPFAM" id="SSF56300">
    <property type="entry name" value="Metallo-dependent phosphatases"/>
    <property type="match status" value="1"/>
</dbReference>
<feature type="signal peptide" evidence="1">
    <location>
        <begin position="1"/>
        <end position="27"/>
    </location>
</feature>
<keyword evidence="1" id="KW-0378">Hydrolase</keyword>